<evidence type="ECO:0000256" key="1">
    <source>
        <dbReference type="SAM" id="MobiDB-lite"/>
    </source>
</evidence>
<keyword evidence="3" id="KW-1185">Reference proteome</keyword>
<sequence length="154" mass="16413">MADAEPEAEDGGGGRGGSAVRLAPLGPEQLRRVLEQVTRAQPPAEPPAFVLQDAARRLRDAARQAALRRGPGAGTPRPPRLLPPQKFSSEVLSPGEPSTPGPLLPPASHGTCCTLSLLPLGTLVCLQNRQRSFGKYTFRQESLSSSNWKPFASR</sequence>
<comment type="caution">
    <text evidence="2">The sequence shown here is derived from an EMBL/GenBank/DDBJ whole genome shotgun (WGS) entry which is preliminary data.</text>
</comment>
<feature type="region of interest" description="Disordered" evidence="1">
    <location>
        <begin position="60"/>
        <end position="107"/>
    </location>
</feature>
<dbReference type="InterPro" id="IPR039946">
    <property type="entry name" value="ZN839"/>
</dbReference>
<dbReference type="Proteomes" id="UP000593571">
    <property type="component" value="Unassembled WGS sequence"/>
</dbReference>
<gene>
    <name evidence="2" type="ORF">HJG63_021306</name>
</gene>
<accession>A0A7J8IVE9</accession>
<dbReference type="PANTHER" id="PTHR16116">
    <property type="entry name" value="ZINC FINGER PROTEIN 839"/>
    <property type="match status" value="1"/>
</dbReference>
<evidence type="ECO:0000313" key="3">
    <source>
        <dbReference type="Proteomes" id="UP000593571"/>
    </source>
</evidence>
<organism evidence="2 3">
    <name type="scientific">Rousettus aegyptiacus</name>
    <name type="common">Egyptian fruit bat</name>
    <name type="synonym">Pteropus aegyptiacus</name>
    <dbReference type="NCBI Taxonomy" id="9407"/>
    <lineage>
        <taxon>Eukaryota</taxon>
        <taxon>Metazoa</taxon>
        <taxon>Chordata</taxon>
        <taxon>Craniata</taxon>
        <taxon>Vertebrata</taxon>
        <taxon>Euteleostomi</taxon>
        <taxon>Mammalia</taxon>
        <taxon>Eutheria</taxon>
        <taxon>Laurasiatheria</taxon>
        <taxon>Chiroptera</taxon>
        <taxon>Yinpterochiroptera</taxon>
        <taxon>Pteropodoidea</taxon>
        <taxon>Pteropodidae</taxon>
        <taxon>Rousettinae</taxon>
        <taxon>Rousettus</taxon>
    </lineage>
</organism>
<name>A0A7J8IVE9_ROUAE</name>
<feature type="compositionally biased region" description="Acidic residues" evidence="1">
    <location>
        <begin position="1"/>
        <end position="10"/>
    </location>
</feature>
<reference evidence="2 3" key="1">
    <citation type="journal article" date="2020" name="Nature">
        <title>Six reference-quality genomes reveal evolution of bat adaptations.</title>
        <authorList>
            <person name="Jebb D."/>
            <person name="Huang Z."/>
            <person name="Pippel M."/>
            <person name="Hughes G.M."/>
            <person name="Lavrichenko K."/>
            <person name="Devanna P."/>
            <person name="Winkler S."/>
            <person name="Jermiin L.S."/>
            <person name="Skirmuntt E.C."/>
            <person name="Katzourakis A."/>
            <person name="Burkitt-Gray L."/>
            <person name="Ray D.A."/>
            <person name="Sullivan K.A.M."/>
            <person name="Roscito J.G."/>
            <person name="Kirilenko B.M."/>
            <person name="Davalos L.M."/>
            <person name="Corthals A.P."/>
            <person name="Power M.L."/>
            <person name="Jones G."/>
            <person name="Ransome R.D."/>
            <person name="Dechmann D.K.N."/>
            <person name="Locatelli A.G."/>
            <person name="Puechmaille S.J."/>
            <person name="Fedrigo O."/>
            <person name="Jarvis E.D."/>
            <person name="Hiller M."/>
            <person name="Vernes S.C."/>
            <person name="Myers E.W."/>
            <person name="Teeling E.C."/>
        </authorList>
    </citation>
    <scope>NUCLEOTIDE SEQUENCE [LARGE SCALE GENOMIC DNA]</scope>
    <source>
        <strain evidence="2">MRouAeg1</strain>
        <tissue evidence="2">Muscle</tissue>
    </source>
</reference>
<feature type="region of interest" description="Disordered" evidence="1">
    <location>
        <begin position="1"/>
        <end position="24"/>
    </location>
</feature>
<evidence type="ECO:0000313" key="2">
    <source>
        <dbReference type="EMBL" id="KAF6488583.1"/>
    </source>
</evidence>
<dbReference type="EMBL" id="JACASE010000003">
    <property type="protein sequence ID" value="KAF6488583.1"/>
    <property type="molecule type" value="Genomic_DNA"/>
</dbReference>
<dbReference type="AlphaFoldDB" id="A0A7J8IVE9"/>
<proteinExistence type="predicted"/>
<dbReference type="PANTHER" id="PTHR16116:SF5">
    <property type="entry name" value="ZINC FINGER PROTEIN 839"/>
    <property type="match status" value="1"/>
</dbReference>
<protein>
    <submittedName>
        <fullName evidence="2">Zinc finger protein 839</fullName>
    </submittedName>
</protein>